<feature type="region of interest" description="Disordered" evidence="1">
    <location>
        <begin position="21"/>
        <end position="51"/>
    </location>
</feature>
<protein>
    <submittedName>
        <fullName evidence="2">Uncharacterized protein</fullName>
    </submittedName>
</protein>
<organism evidence="2 3">
    <name type="scientific">Kluyvera genomosp. 3</name>
    <dbReference type="NCBI Taxonomy" id="2774055"/>
    <lineage>
        <taxon>Bacteria</taxon>
        <taxon>Pseudomonadati</taxon>
        <taxon>Pseudomonadota</taxon>
        <taxon>Gammaproteobacteria</taxon>
        <taxon>Enterobacterales</taxon>
        <taxon>Enterobacteriaceae</taxon>
        <taxon>Kluyvera</taxon>
    </lineage>
</organism>
<dbReference type="AlphaFoldDB" id="A0A6G9RPD9"/>
<evidence type="ECO:0000256" key="1">
    <source>
        <dbReference type="SAM" id="MobiDB-lite"/>
    </source>
</evidence>
<proteinExistence type="predicted"/>
<keyword evidence="3" id="KW-1185">Reference proteome</keyword>
<name>A0A6G9RPD9_9ENTR</name>
<gene>
    <name evidence="2" type="ORF">GY169_18610</name>
</gene>
<dbReference type="Proteomes" id="UP000503580">
    <property type="component" value="Chromosome"/>
</dbReference>
<dbReference type="EMBL" id="CP050321">
    <property type="protein sequence ID" value="QIR28692.1"/>
    <property type="molecule type" value="Genomic_DNA"/>
</dbReference>
<evidence type="ECO:0000313" key="2">
    <source>
        <dbReference type="EMBL" id="QIR28692.1"/>
    </source>
</evidence>
<evidence type="ECO:0000313" key="3">
    <source>
        <dbReference type="Proteomes" id="UP000503580"/>
    </source>
</evidence>
<dbReference type="RefSeq" id="WP_163447171.1">
    <property type="nucleotide sequence ID" value="NZ_CP050321.1"/>
</dbReference>
<feature type="compositionally biased region" description="Low complexity" evidence="1">
    <location>
        <begin position="21"/>
        <end position="30"/>
    </location>
</feature>
<sequence length="177" mass="20489">MALPWLIGAAVLGIGAIIASSGDDSSSNNNGDDEERRRRERAERERREREINEQRQTIKETLLNEGEKRSADFQQLLSGCFNAEYQSQPPFKAKILETGTQYKRIIAEYYTDAQQLSLLYEKTRENLNEFEACYDVKLSMTADLREKVNAYAQGQRQLDELQQYRSKLEARLQKLKS</sequence>
<dbReference type="KEGG" id="kgn:GY169_18610"/>
<reference evidence="2 3" key="1">
    <citation type="submission" date="2020-02" db="EMBL/GenBank/DDBJ databases">
        <title>Whole genome PO2S7.</title>
        <authorList>
            <person name="Singha K.M."/>
        </authorList>
    </citation>
    <scope>NUCLEOTIDE SEQUENCE [LARGE SCALE GENOMIC DNA]</scope>
    <source>
        <strain evidence="2 3">PO2S7</strain>
    </source>
</reference>
<feature type="compositionally biased region" description="Basic and acidic residues" evidence="1">
    <location>
        <begin position="34"/>
        <end position="51"/>
    </location>
</feature>
<accession>A0A6G9RPD9</accession>